<dbReference type="SUPFAM" id="SSF53850">
    <property type="entry name" value="Periplasmic binding protein-like II"/>
    <property type="match status" value="1"/>
</dbReference>
<comment type="caution">
    <text evidence="6">The sequence shown here is derived from an EMBL/GenBank/DDBJ whole genome shotgun (WGS) entry which is preliminary data.</text>
</comment>
<dbReference type="Gene3D" id="3.40.190.10">
    <property type="entry name" value="Periplasmic binding protein-like II"/>
    <property type="match status" value="2"/>
</dbReference>
<feature type="signal peptide" evidence="4">
    <location>
        <begin position="1"/>
        <end position="22"/>
    </location>
</feature>
<evidence type="ECO:0000313" key="6">
    <source>
        <dbReference type="EMBL" id="MQX17483.1"/>
    </source>
</evidence>
<keyword evidence="3 4" id="KW-0732">Signal</keyword>
<feature type="domain" description="SsuA/THI5-like" evidence="5">
    <location>
        <begin position="122"/>
        <end position="257"/>
    </location>
</feature>
<dbReference type="GO" id="GO:0042597">
    <property type="term" value="C:periplasmic space"/>
    <property type="evidence" value="ECO:0007669"/>
    <property type="project" value="UniProtKB-SubCell"/>
</dbReference>
<evidence type="ECO:0000256" key="2">
    <source>
        <dbReference type="ARBA" id="ARBA00010742"/>
    </source>
</evidence>
<comment type="subcellular location">
    <subcellularLocation>
        <location evidence="1">Periplasm</location>
    </subcellularLocation>
</comment>
<dbReference type="Proteomes" id="UP000439983">
    <property type="component" value="Unassembled WGS sequence"/>
</dbReference>
<accession>A0A6N7LHZ0</accession>
<reference evidence="6 7" key="1">
    <citation type="journal article" date="2013" name="Genome Biol.">
        <title>Comparative genomics of the core and accessory genomes of 48 Sinorhizobium strains comprising five genospecies.</title>
        <authorList>
            <person name="Sugawara M."/>
            <person name="Epstein B."/>
            <person name="Badgley B.D."/>
            <person name="Unno T."/>
            <person name="Xu L."/>
            <person name="Reese J."/>
            <person name="Gyaneshwar P."/>
            <person name="Denny R."/>
            <person name="Mudge J."/>
            <person name="Bharti A.K."/>
            <person name="Farmer A.D."/>
            <person name="May G.D."/>
            <person name="Woodward J.E."/>
            <person name="Medigue C."/>
            <person name="Vallenet D."/>
            <person name="Lajus A."/>
            <person name="Rouy Z."/>
            <person name="Martinez-Vaz B."/>
            <person name="Tiffin P."/>
            <person name="Young N.D."/>
            <person name="Sadowsky M.J."/>
        </authorList>
    </citation>
    <scope>NUCLEOTIDE SEQUENCE [LARGE SCALE GENOMIC DNA]</scope>
    <source>
        <strain evidence="6 7">USDA4894</strain>
    </source>
</reference>
<dbReference type="InterPro" id="IPR015168">
    <property type="entry name" value="SsuA/THI5"/>
</dbReference>
<dbReference type="AlphaFoldDB" id="A0A6N7LHZ0"/>
<evidence type="ECO:0000256" key="4">
    <source>
        <dbReference type="SAM" id="SignalP"/>
    </source>
</evidence>
<dbReference type="PANTHER" id="PTHR30024">
    <property type="entry name" value="ALIPHATIC SULFONATES-BINDING PROTEIN-RELATED"/>
    <property type="match status" value="1"/>
</dbReference>
<dbReference type="PANTHER" id="PTHR30024:SF47">
    <property type="entry name" value="TAURINE-BINDING PERIPLASMIC PROTEIN"/>
    <property type="match status" value="1"/>
</dbReference>
<organism evidence="6 7">
    <name type="scientific">Sinorhizobium terangae</name>
    <dbReference type="NCBI Taxonomy" id="110322"/>
    <lineage>
        <taxon>Bacteria</taxon>
        <taxon>Pseudomonadati</taxon>
        <taxon>Pseudomonadota</taxon>
        <taxon>Alphaproteobacteria</taxon>
        <taxon>Hyphomicrobiales</taxon>
        <taxon>Rhizobiaceae</taxon>
        <taxon>Sinorhizobium/Ensifer group</taxon>
        <taxon>Sinorhizobium</taxon>
    </lineage>
</organism>
<evidence type="ECO:0000259" key="5">
    <source>
        <dbReference type="Pfam" id="PF09084"/>
    </source>
</evidence>
<dbReference type="EMBL" id="WITC01000097">
    <property type="protein sequence ID" value="MQX17483.1"/>
    <property type="molecule type" value="Genomic_DNA"/>
</dbReference>
<keyword evidence="7" id="KW-1185">Reference proteome</keyword>
<gene>
    <name evidence="6" type="ORF">GHK62_22865</name>
</gene>
<dbReference type="RefSeq" id="WP_153441351.1">
    <property type="nucleotide sequence ID" value="NZ_JACIGA010000002.1"/>
</dbReference>
<proteinExistence type="inferred from homology"/>
<feature type="chain" id="PRO_5026720414" evidence="4">
    <location>
        <begin position="23"/>
        <end position="344"/>
    </location>
</feature>
<dbReference type="OrthoDB" id="8135527at2"/>
<evidence type="ECO:0000313" key="7">
    <source>
        <dbReference type="Proteomes" id="UP000439983"/>
    </source>
</evidence>
<evidence type="ECO:0000256" key="3">
    <source>
        <dbReference type="ARBA" id="ARBA00022729"/>
    </source>
</evidence>
<protein>
    <submittedName>
        <fullName evidence="6">PhnD/SsuA/transferrin family substrate-binding protein</fullName>
    </submittedName>
</protein>
<evidence type="ECO:0000256" key="1">
    <source>
        <dbReference type="ARBA" id="ARBA00004418"/>
    </source>
</evidence>
<name>A0A6N7LHZ0_SINTE</name>
<sequence length="344" mass="37546">MKVMLCMAAAMTALTFAMPTLAQDGEPIDLSLTDVSLNKIAFLVAGDNGLYEKYGLNIHQFITKGAADRISRSGVTVPAEFIGTKEQGDKAPISIGGGSPLIYSMTAHPERGVDRVIVATTDSEARFHIIANSALNSAGDLKGKRLGFSSLGAVSHLMTLEFLRKQGWTPDQDITLVEEGMDYSRLKSGEVDAFIGSEIYYTMAEQNGAKDLVNLQDYNFPIAGSGVNVDRAWLAEHREETMNFLKAMIEAYALMKKDRGVVEAALGKWYGVSDPEQVDDMYAQVGTTPQKPYPGIDGIRLVKELYHNPVLDSHDAAHFYDESFVAELDKSGFIDKVYAAPKAN</sequence>
<comment type="similarity">
    <text evidence="2">Belongs to the bacterial solute-binding protein SsuA/TauA family.</text>
</comment>
<dbReference type="Pfam" id="PF09084">
    <property type="entry name" value="NMT1"/>
    <property type="match status" value="1"/>
</dbReference>
<dbReference type="GO" id="GO:0042918">
    <property type="term" value="P:alkanesulfonate transmembrane transport"/>
    <property type="evidence" value="ECO:0007669"/>
    <property type="project" value="TreeGrafter"/>
</dbReference>